<accession>A0AAD6Z1X8</accession>
<evidence type="ECO:0000259" key="2">
    <source>
        <dbReference type="Pfam" id="PF10544"/>
    </source>
</evidence>
<dbReference type="Pfam" id="PF10544">
    <property type="entry name" value="T5orf172"/>
    <property type="match status" value="1"/>
</dbReference>
<name>A0AAD6Z1X8_9AGAR</name>
<dbReference type="Proteomes" id="UP001218218">
    <property type="component" value="Unassembled WGS sequence"/>
</dbReference>
<feature type="region of interest" description="Disordered" evidence="1">
    <location>
        <begin position="37"/>
        <end position="69"/>
    </location>
</feature>
<evidence type="ECO:0000313" key="4">
    <source>
        <dbReference type="Proteomes" id="UP001218218"/>
    </source>
</evidence>
<gene>
    <name evidence="3" type="ORF">DFH08DRAFT_825673</name>
</gene>
<dbReference type="EMBL" id="JARIHO010000103">
    <property type="protein sequence ID" value="KAJ7303742.1"/>
    <property type="molecule type" value="Genomic_DNA"/>
</dbReference>
<dbReference type="AlphaFoldDB" id="A0AAD6Z1X8"/>
<reference evidence="3" key="1">
    <citation type="submission" date="2023-03" db="EMBL/GenBank/DDBJ databases">
        <title>Massive genome expansion in bonnet fungi (Mycena s.s.) driven by repeated elements and novel gene families across ecological guilds.</title>
        <authorList>
            <consortium name="Lawrence Berkeley National Laboratory"/>
            <person name="Harder C.B."/>
            <person name="Miyauchi S."/>
            <person name="Viragh M."/>
            <person name="Kuo A."/>
            <person name="Thoen E."/>
            <person name="Andreopoulos B."/>
            <person name="Lu D."/>
            <person name="Skrede I."/>
            <person name="Drula E."/>
            <person name="Henrissat B."/>
            <person name="Morin E."/>
            <person name="Kohler A."/>
            <person name="Barry K."/>
            <person name="LaButti K."/>
            <person name="Morin E."/>
            <person name="Salamov A."/>
            <person name="Lipzen A."/>
            <person name="Mereny Z."/>
            <person name="Hegedus B."/>
            <person name="Baldrian P."/>
            <person name="Stursova M."/>
            <person name="Weitz H."/>
            <person name="Taylor A."/>
            <person name="Grigoriev I.V."/>
            <person name="Nagy L.G."/>
            <person name="Martin F."/>
            <person name="Kauserud H."/>
        </authorList>
    </citation>
    <scope>NUCLEOTIDE SEQUENCE</scope>
    <source>
        <strain evidence="3">CBHHK002</strain>
    </source>
</reference>
<sequence>MPMTSNYASLGSACRRAKRLENGAQYTSTISGNTLARCSRNRPWDSQRSSSPTGPSGGDGGEKTAGHAVAEPASTPCSVNSFFGSVNRCPRILDTTLHYPLALETIENMLNIWTLMPTIHAAALECEIDDLLTNRKRYLKCAGWTYLLERQGPKGRVEVKIGKADDVHKRLCAYIKCGGIRAVCAWYMRFPKKISPAERLIHLKLRKWGTWLGRHPCFSAFESRRIEEGEGVGGAVFGVRGQVGEMLASVHVNRNEGNRVKKHTLIIFARR</sequence>
<feature type="domain" description="Bacteriophage T5 Orf172 DNA-binding" evidence="2">
    <location>
        <begin position="143"/>
        <end position="212"/>
    </location>
</feature>
<dbReference type="InterPro" id="IPR018306">
    <property type="entry name" value="Phage_T5_Orf172_DNA-bd"/>
</dbReference>
<keyword evidence="4" id="KW-1185">Reference proteome</keyword>
<protein>
    <recommendedName>
        <fullName evidence="2">Bacteriophage T5 Orf172 DNA-binding domain-containing protein</fullName>
    </recommendedName>
</protein>
<proteinExistence type="predicted"/>
<organism evidence="3 4">
    <name type="scientific">Mycena albidolilacea</name>
    <dbReference type="NCBI Taxonomy" id="1033008"/>
    <lineage>
        <taxon>Eukaryota</taxon>
        <taxon>Fungi</taxon>
        <taxon>Dikarya</taxon>
        <taxon>Basidiomycota</taxon>
        <taxon>Agaricomycotina</taxon>
        <taxon>Agaricomycetes</taxon>
        <taxon>Agaricomycetidae</taxon>
        <taxon>Agaricales</taxon>
        <taxon>Marasmiineae</taxon>
        <taxon>Mycenaceae</taxon>
        <taxon>Mycena</taxon>
    </lineage>
</organism>
<comment type="caution">
    <text evidence="3">The sequence shown here is derived from an EMBL/GenBank/DDBJ whole genome shotgun (WGS) entry which is preliminary data.</text>
</comment>
<evidence type="ECO:0000256" key="1">
    <source>
        <dbReference type="SAM" id="MobiDB-lite"/>
    </source>
</evidence>
<evidence type="ECO:0000313" key="3">
    <source>
        <dbReference type="EMBL" id="KAJ7303742.1"/>
    </source>
</evidence>